<reference evidence="2 3" key="1">
    <citation type="submission" date="2021-01" db="EMBL/GenBank/DDBJ databases">
        <title>Whole genome shotgun sequence of Actinoplanes deccanensis NBRC 13994.</title>
        <authorList>
            <person name="Komaki H."/>
            <person name="Tamura T."/>
        </authorList>
    </citation>
    <scope>NUCLEOTIDE SEQUENCE [LARGE SCALE GENOMIC DNA]</scope>
    <source>
        <strain evidence="2 3">NBRC 13994</strain>
    </source>
</reference>
<accession>A0ABQ3YHM6</accession>
<comment type="caution">
    <text evidence="2">The sequence shown here is derived from an EMBL/GenBank/DDBJ whole genome shotgun (WGS) entry which is preliminary data.</text>
</comment>
<dbReference type="Pfam" id="PF09828">
    <property type="entry name" value="ChrB_C"/>
    <property type="match status" value="1"/>
</dbReference>
<protein>
    <recommendedName>
        <fullName evidence="1">ChrB C-terminal domain-containing protein</fullName>
    </recommendedName>
</protein>
<gene>
    <name evidence="2" type="ORF">Ade02nite_81610</name>
</gene>
<dbReference type="InterPro" id="IPR018634">
    <property type="entry name" value="ChrB_C"/>
</dbReference>
<keyword evidence="3" id="KW-1185">Reference proteome</keyword>
<organism evidence="2 3">
    <name type="scientific">Paractinoplanes deccanensis</name>
    <dbReference type="NCBI Taxonomy" id="113561"/>
    <lineage>
        <taxon>Bacteria</taxon>
        <taxon>Bacillati</taxon>
        <taxon>Actinomycetota</taxon>
        <taxon>Actinomycetes</taxon>
        <taxon>Micromonosporales</taxon>
        <taxon>Micromonosporaceae</taxon>
        <taxon>Paractinoplanes</taxon>
    </lineage>
</organism>
<sequence>MKWATRAGVHIDRAACAWLIRRHVDPDATFVFVTDPAAVPADATPFDMRGADLGHHGGDCTFETILRRHDLADPVLWKIAEIVHEADLDDERFDAPEAPGLDVILRGLSMICDDDRVLELTAPLFDGLYEYHRRALLLDRPPA</sequence>
<dbReference type="RefSeq" id="WP_203775787.1">
    <property type="nucleotide sequence ID" value="NZ_BAAABO010000064.1"/>
</dbReference>
<evidence type="ECO:0000259" key="1">
    <source>
        <dbReference type="Pfam" id="PF09828"/>
    </source>
</evidence>
<evidence type="ECO:0000313" key="2">
    <source>
        <dbReference type="EMBL" id="GID79520.1"/>
    </source>
</evidence>
<name>A0ABQ3YHM6_9ACTN</name>
<dbReference type="Proteomes" id="UP000609879">
    <property type="component" value="Unassembled WGS sequence"/>
</dbReference>
<proteinExistence type="predicted"/>
<dbReference type="EMBL" id="BOMI01000172">
    <property type="protein sequence ID" value="GID79520.1"/>
    <property type="molecule type" value="Genomic_DNA"/>
</dbReference>
<evidence type="ECO:0000313" key="3">
    <source>
        <dbReference type="Proteomes" id="UP000609879"/>
    </source>
</evidence>
<feature type="domain" description="ChrB C-terminal" evidence="1">
    <location>
        <begin position="3"/>
        <end position="131"/>
    </location>
</feature>